<gene>
    <name evidence="1" type="ORF">BOLC3T17358H</name>
</gene>
<protein>
    <submittedName>
        <fullName evidence="1">Uncharacterized protein</fullName>
    </submittedName>
</protein>
<proteinExistence type="predicted"/>
<dbReference type="AlphaFoldDB" id="A0A3P6AJL0"/>
<reference evidence="1" key="1">
    <citation type="submission" date="2018-11" db="EMBL/GenBank/DDBJ databases">
        <authorList>
            <consortium name="Genoscope - CEA"/>
            <person name="William W."/>
        </authorList>
    </citation>
    <scope>NUCLEOTIDE SEQUENCE</scope>
</reference>
<dbReference type="EMBL" id="LR031872">
    <property type="protein sequence ID" value="VDC94016.1"/>
    <property type="molecule type" value="Genomic_DNA"/>
</dbReference>
<accession>A0A3P6AJL0</accession>
<organism evidence="1">
    <name type="scientific">Brassica oleracea</name>
    <name type="common">Wild cabbage</name>
    <dbReference type="NCBI Taxonomy" id="3712"/>
    <lineage>
        <taxon>Eukaryota</taxon>
        <taxon>Viridiplantae</taxon>
        <taxon>Streptophyta</taxon>
        <taxon>Embryophyta</taxon>
        <taxon>Tracheophyta</taxon>
        <taxon>Spermatophyta</taxon>
        <taxon>Magnoliopsida</taxon>
        <taxon>eudicotyledons</taxon>
        <taxon>Gunneridae</taxon>
        <taxon>Pentapetalae</taxon>
        <taxon>rosids</taxon>
        <taxon>malvids</taxon>
        <taxon>Brassicales</taxon>
        <taxon>Brassicaceae</taxon>
        <taxon>Brassiceae</taxon>
        <taxon>Brassica</taxon>
    </lineage>
</organism>
<name>A0A3P6AJL0_BRAOL</name>
<sequence length="112" mass="12938">MNVKLNHQIKVYEKTCQIVPCSLQDLWLWVCGSVSCVHLSQNMFFHNPIDKPKPLSRPLKSNHNIKISTGIVMFLNKDLHDLFFADMPGSCICNTKSLAWCVHRCFYDQQKA</sequence>
<evidence type="ECO:0000313" key="1">
    <source>
        <dbReference type="EMBL" id="VDC94016.1"/>
    </source>
</evidence>